<keyword evidence="1" id="KW-0472">Membrane</keyword>
<feature type="transmembrane region" description="Helical" evidence="1">
    <location>
        <begin position="27"/>
        <end position="48"/>
    </location>
</feature>
<evidence type="ECO:0000256" key="1">
    <source>
        <dbReference type="SAM" id="Phobius"/>
    </source>
</evidence>
<keyword evidence="1" id="KW-0812">Transmembrane</keyword>
<gene>
    <name evidence="2" type="ORF">R9Z33_04695</name>
</gene>
<evidence type="ECO:0000313" key="2">
    <source>
        <dbReference type="EMBL" id="WPB86171.1"/>
    </source>
</evidence>
<evidence type="ECO:0000313" key="3">
    <source>
        <dbReference type="Proteomes" id="UP001305521"/>
    </source>
</evidence>
<dbReference type="EMBL" id="CP137852">
    <property type="protein sequence ID" value="WPB86171.1"/>
    <property type="molecule type" value="Genomic_DNA"/>
</dbReference>
<proteinExistence type="predicted"/>
<protein>
    <submittedName>
        <fullName evidence="2">Uncharacterized protein</fullName>
    </submittedName>
</protein>
<keyword evidence="3" id="KW-1185">Reference proteome</keyword>
<organism evidence="2 3">
    <name type="scientific">Sediminicoccus rosea</name>
    <dbReference type="NCBI Taxonomy" id="1225128"/>
    <lineage>
        <taxon>Bacteria</taxon>
        <taxon>Pseudomonadati</taxon>
        <taxon>Pseudomonadota</taxon>
        <taxon>Alphaproteobacteria</taxon>
        <taxon>Acetobacterales</taxon>
        <taxon>Roseomonadaceae</taxon>
        <taxon>Sediminicoccus</taxon>
    </lineage>
</organism>
<dbReference type="Proteomes" id="UP001305521">
    <property type="component" value="Chromosome"/>
</dbReference>
<keyword evidence="1" id="KW-1133">Transmembrane helix</keyword>
<dbReference type="RefSeq" id="WP_318650145.1">
    <property type="nucleotide sequence ID" value="NZ_CP137852.1"/>
</dbReference>
<sequence length="52" mass="5550">MQDPSAERARSAQPVARASRWREAADLLRFSLEAAAVSGAIVMTAWVFSGTG</sequence>
<name>A0ABZ0PL57_9PROT</name>
<reference evidence="2 3" key="1">
    <citation type="submission" date="2023-11" db="EMBL/GenBank/DDBJ databases">
        <title>Arctic aerobic anoxygenic photoheterotroph Sediminicoccus rosea KRV36 adapts its photosynthesis to long days of polar summer.</title>
        <authorList>
            <person name="Tomasch J."/>
            <person name="Kopejtka K."/>
            <person name="Bily T."/>
            <person name="Gardiner A.T."/>
            <person name="Gardian Z."/>
            <person name="Shivaramu S."/>
            <person name="Koblizek M."/>
            <person name="Engelhardt F."/>
            <person name="Kaftan D."/>
        </authorList>
    </citation>
    <scope>NUCLEOTIDE SEQUENCE [LARGE SCALE GENOMIC DNA]</scope>
    <source>
        <strain evidence="2 3">R-30</strain>
    </source>
</reference>
<accession>A0ABZ0PL57</accession>